<dbReference type="GO" id="GO:0004650">
    <property type="term" value="F:polygalacturonase activity"/>
    <property type="evidence" value="ECO:0007669"/>
    <property type="project" value="InterPro"/>
</dbReference>
<evidence type="ECO:0000256" key="4">
    <source>
        <dbReference type="ARBA" id="ARBA00022525"/>
    </source>
</evidence>
<protein>
    <recommendedName>
        <fullName evidence="13">Polygalacturonase</fullName>
    </recommendedName>
</protein>
<keyword evidence="4" id="KW-0964">Secreted</keyword>
<evidence type="ECO:0000256" key="6">
    <source>
        <dbReference type="ARBA" id="ARBA00023295"/>
    </source>
</evidence>
<evidence type="ECO:0000256" key="7">
    <source>
        <dbReference type="ARBA" id="ARBA00023316"/>
    </source>
</evidence>
<dbReference type="Pfam" id="PF00295">
    <property type="entry name" value="Glyco_hydro_28"/>
    <property type="match status" value="1"/>
</dbReference>
<keyword evidence="10" id="KW-0732">Signal</keyword>
<dbReference type="Proteomes" id="UP000290289">
    <property type="component" value="Chromosome 15"/>
</dbReference>
<feature type="chain" id="PRO_5019759712" description="Polygalacturonase" evidence="10">
    <location>
        <begin position="25"/>
        <end position="421"/>
    </location>
</feature>
<keyword evidence="6 9" id="KW-0326">Glycosidase</keyword>
<dbReference type="SMART" id="SM00710">
    <property type="entry name" value="PbH1"/>
    <property type="match status" value="5"/>
</dbReference>
<dbReference type="EMBL" id="RDQH01000341">
    <property type="protein sequence ID" value="RXH72432.1"/>
    <property type="molecule type" value="Genomic_DNA"/>
</dbReference>
<keyword evidence="12" id="KW-1185">Reference proteome</keyword>
<evidence type="ECO:0000256" key="5">
    <source>
        <dbReference type="ARBA" id="ARBA00022801"/>
    </source>
</evidence>
<dbReference type="GO" id="GO:0071555">
    <property type="term" value="P:cell wall organization"/>
    <property type="evidence" value="ECO:0007669"/>
    <property type="project" value="UniProtKB-KW"/>
</dbReference>
<feature type="active site" evidence="8">
    <location>
        <position position="258"/>
    </location>
</feature>
<dbReference type="InterPro" id="IPR011050">
    <property type="entry name" value="Pectin_lyase_fold/virulence"/>
</dbReference>
<comment type="similarity">
    <text evidence="2 9">Belongs to the glycosyl hydrolase 28 family.</text>
</comment>
<dbReference type="PROSITE" id="PS00502">
    <property type="entry name" value="POLYGALACTURONASE"/>
    <property type="match status" value="1"/>
</dbReference>
<evidence type="ECO:0000256" key="8">
    <source>
        <dbReference type="PROSITE-ProRule" id="PRU10052"/>
    </source>
</evidence>
<evidence type="ECO:0000256" key="2">
    <source>
        <dbReference type="ARBA" id="ARBA00008834"/>
    </source>
</evidence>
<dbReference type="InterPro" id="IPR012334">
    <property type="entry name" value="Pectin_lyas_fold"/>
</dbReference>
<evidence type="ECO:0008006" key="13">
    <source>
        <dbReference type="Google" id="ProtNLM"/>
    </source>
</evidence>
<dbReference type="AlphaFoldDB" id="A0A498HR66"/>
<dbReference type="SUPFAM" id="SSF51126">
    <property type="entry name" value="Pectin lyase-like"/>
    <property type="match status" value="1"/>
</dbReference>
<reference evidence="11 12" key="1">
    <citation type="submission" date="2018-10" db="EMBL/GenBank/DDBJ databases">
        <title>A high-quality apple genome assembly.</title>
        <authorList>
            <person name="Hu J."/>
        </authorList>
    </citation>
    <scope>NUCLEOTIDE SEQUENCE [LARGE SCALE GENOMIC DNA]</scope>
    <source>
        <strain evidence="12">cv. HFTH1</strain>
        <tissue evidence="11">Young leaf</tissue>
    </source>
</reference>
<dbReference type="PANTHER" id="PTHR31375">
    <property type="match status" value="1"/>
</dbReference>
<evidence type="ECO:0000313" key="11">
    <source>
        <dbReference type="EMBL" id="RXH72432.1"/>
    </source>
</evidence>
<evidence type="ECO:0000256" key="10">
    <source>
        <dbReference type="SAM" id="SignalP"/>
    </source>
</evidence>
<evidence type="ECO:0000313" key="12">
    <source>
        <dbReference type="Proteomes" id="UP000290289"/>
    </source>
</evidence>
<name>A0A498HR66_MALDO</name>
<feature type="signal peptide" evidence="10">
    <location>
        <begin position="1"/>
        <end position="24"/>
    </location>
</feature>
<accession>A0A498HR66</accession>
<keyword evidence="3" id="KW-0134">Cell wall</keyword>
<dbReference type="InterPro" id="IPR000743">
    <property type="entry name" value="Glyco_hydro_28"/>
</dbReference>
<dbReference type="InterPro" id="IPR006626">
    <property type="entry name" value="PbH1"/>
</dbReference>
<keyword evidence="5 9" id="KW-0378">Hydrolase</keyword>
<organism evidence="11 12">
    <name type="scientific">Malus domestica</name>
    <name type="common">Apple</name>
    <name type="synonym">Pyrus malus</name>
    <dbReference type="NCBI Taxonomy" id="3750"/>
    <lineage>
        <taxon>Eukaryota</taxon>
        <taxon>Viridiplantae</taxon>
        <taxon>Streptophyta</taxon>
        <taxon>Embryophyta</taxon>
        <taxon>Tracheophyta</taxon>
        <taxon>Spermatophyta</taxon>
        <taxon>Magnoliopsida</taxon>
        <taxon>eudicotyledons</taxon>
        <taxon>Gunneridae</taxon>
        <taxon>Pentapetalae</taxon>
        <taxon>rosids</taxon>
        <taxon>fabids</taxon>
        <taxon>Rosales</taxon>
        <taxon>Rosaceae</taxon>
        <taxon>Amygdaloideae</taxon>
        <taxon>Maleae</taxon>
        <taxon>Malus</taxon>
    </lineage>
</organism>
<dbReference type="GO" id="GO:0005975">
    <property type="term" value="P:carbohydrate metabolic process"/>
    <property type="evidence" value="ECO:0007669"/>
    <property type="project" value="InterPro"/>
</dbReference>
<proteinExistence type="inferred from homology"/>
<keyword evidence="7" id="KW-0961">Cell wall biogenesis/degradation</keyword>
<comment type="subcellular location">
    <subcellularLocation>
        <location evidence="1">Secreted</location>
        <location evidence="1">Cell wall</location>
    </subcellularLocation>
</comment>
<gene>
    <name evidence="11" type="ORF">DVH24_012116</name>
</gene>
<evidence type="ECO:0000256" key="9">
    <source>
        <dbReference type="RuleBase" id="RU361169"/>
    </source>
</evidence>
<evidence type="ECO:0000256" key="3">
    <source>
        <dbReference type="ARBA" id="ARBA00022512"/>
    </source>
</evidence>
<dbReference type="STRING" id="3750.A0A498HR66"/>
<comment type="caution">
    <text evidence="11">The sequence shown here is derived from an EMBL/GenBank/DDBJ whole genome shotgun (WGS) entry which is preliminary data.</text>
</comment>
<sequence length="421" mass="45402">MQDRLVSLLIFSIVVSGLIDIGYSERTFDVLNYRAVGDGEADDSEAFVNAWKALCGADEVGDVPTLVIPKGKTFLLQPIEFEGPCRPKRVHIQVLGNVVAPKTVDAWKECPSSNTWLQFTNVANLILDGSGTINGQGSPWWSNSIANQYISFINVNEKSCERPRALHFNRCDNLRLSGLTHVNSPKAHIGINHCINVDVSHLTIIAPAESPNTDGIDISNSINVNIHDSFIGTGDDCIAINSGSSNINITNIACGPGHGISVGSLGKNGAHETVENVYVRDCSFNGTQNGARIKTWQGGSGYAKNIVFEKITLVAAENPIIIDQFYCDAKAKVSCDTHQCLTVYRTSAVTVSKVRYIAFEGTSGSEEAITLNCNQIHGCQNIVMEEIHITSAVPSKKIYASCSHAKGTCNDSTVPVSCLDK</sequence>
<evidence type="ECO:0000256" key="1">
    <source>
        <dbReference type="ARBA" id="ARBA00004191"/>
    </source>
</evidence>
<dbReference type="Gene3D" id="2.160.20.10">
    <property type="entry name" value="Single-stranded right-handed beta-helix, Pectin lyase-like"/>
    <property type="match status" value="1"/>
</dbReference>